<organism evidence="2 3">
    <name type="scientific">Micrococcoides hystricis</name>
    <dbReference type="NCBI Taxonomy" id="1572761"/>
    <lineage>
        <taxon>Bacteria</taxon>
        <taxon>Bacillati</taxon>
        <taxon>Actinomycetota</taxon>
        <taxon>Actinomycetes</taxon>
        <taxon>Micrococcales</taxon>
        <taxon>Micrococcaceae</taxon>
        <taxon>Micrococcoides</taxon>
    </lineage>
</organism>
<dbReference type="RefSeq" id="WP_377458766.1">
    <property type="nucleotide sequence ID" value="NZ_JBHLUB010000027.1"/>
</dbReference>
<dbReference type="Pfam" id="PF01909">
    <property type="entry name" value="NTP_transf_2"/>
    <property type="match status" value="1"/>
</dbReference>
<name>A0ABV6PA29_9MICC</name>
<dbReference type="CDD" id="cd05403">
    <property type="entry name" value="NT_KNTase_like"/>
    <property type="match status" value="1"/>
</dbReference>
<dbReference type="SUPFAM" id="SSF81301">
    <property type="entry name" value="Nucleotidyltransferase"/>
    <property type="match status" value="1"/>
</dbReference>
<sequence>MGCREQVVPFYESCGWKRNLAREKSIGREGEPVVDELGPPILILLIAPLETWPGGDVDLRKLLAARRDEFQMLLDRYGATNPNLFESVARGTATAGSDIDILVEIDPAEAHLLPLAEALEGHVVTD</sequence>
<keyword evidence="3" id="KW-1185">Reference proteome</keyword>
<dbReference type="EMBL" id="JBHLUB010000027">
    <property type="protein sequence ID" value="MFC0581966.1"/>
    <property type="molecule type" value="Genomic_DNA"/>
</dbReference>
<dbReference type="Proteomes" id="UP001589862">
    <property type="component" value="Unassembled WGS sequence"/>
</dbReference>
<feature type="domain" description="Polymerase nucleotidyl transferase" evidence="1">
    <location>
        <begin position="87"/>
        <end position="108"/>
    </location>
</feature>
<protein>
    <submittedName>
        <fullName evidence="2">Nucleotidyltransferase family protein</fullName>
    </submittedName>
</protein>
<proteinExistence type="predicted"/>
<gene>
    <name evidence="2" type="ORF">ACFFFR_06165</name>
</gene>
<evidence type="ECO:0000313" key="3">
    <source>
        <dbReference type="Proteomes" id="UP001589862"/>
    </source>
</evidence>
<accession>A0ABV6PA29</accession>
<dbReference type="Gene3D" id="3.30.460.10">
    <property type="entry name" value="Beta Polymerase, domain 2"/>
    <property type="match status" value="1"/>
</dbReference>
<comment type="caution">
    <text evidence="2">The sequence shown here is derived from an EMBL/GenBank/DDBJ whole genome shotgun (WGS) entry which is preliminary data.</text>
</comment>
<evidence type="ECO:0000259" key="1">
    <source>
        <dbReference type="Pfam" id="PF01909"/>
    </source>
</evidence>
<reference evidence="2 3" key="1">
    <citation type="submission" date="2024-09" db="EMBL/GenBank/DDBJ databases">
        <authorList>
            <person name="Sun Q."/>
            <person name="Mori K."/>
        </authorList>
    </citation>
    <scope>NUCLEOTIDE SEQUENCE [LARGE SCALE GENOMIC DNA]</scope>
    <source>
        <strain evidence="2 3">NCAIM B.02604</strain>
    </source>
</reference>
<evidence type="ECO:0000313" key="2">
    <source>
        <dbReference type="EMBL" id="MFC0581966.1"/>
    </source>
</evidence>
<dbReference type="InterPro" id="IPR002934">
    <property type="entry name" value="Polymerase_NTP_transf_dom"/>
</dbReference>
<dbReference type="InterPro" id="IPR043519">
    <property type="entry name" value="NT_sf"/>
</dbReference>